<sequence>MHRPNDAPSRTSRAARPRAVTLPTAIALLAAGMGLTAAPAGAQDGGGVSVGGTTSAAPATTSAAGEAAAPATSAAAVRSGAVLALGSKGSRVMALQRTLWQLGLPVARDGAFGAATEVALRRFEHEEGLTVDGVADAAQLAAMQRRASPRVQERGFASRTLRVGSVGTDVRAIQRLLLDHGVRVPTHGKYTAAIRTRIRSWESSASLRADGVLSRSDAKRLRESTPAPPPADADAAAAVTAGRATSARVGADGYTFPILGAWHWGEAGTFFGERGGAHQGVDALADCGLPLVAASSGVVKHNEVQSSAGNYLVITDTPTGEDQAYMHLQARSPLKVGAKVQAGTPIGLVGRSGNASACHLHFELWTAPGWYSGGKPRDPKPDLTRWASAAGLPAARR</sequence>
<dbReference type="InterPro" id="IPR002477">
    <property type="entry name" value="Peptidoglycan-bd-like"/>
</dbReference>
<evidence type="ECO:0000256" key="1">
    <source>
        <dbReference type="SAM" id="MobiDB-lite"/>
    </source>
</evidence>
<feature type="domain" description="Peptidoglycan binding-like" evidence="3">
    <location>
        <begin position="89"/>
        <end position="143"/>
    </location>
</feature>
<evidence type="ECO:0000259" key="4">
    <source>
        <dbReference type="Pfam" id="PF01551"/>
    </source>
</evidence>
<dbReference type="InterPro" id="IPR050570">
    <property type="entry name" value="Cell_wall_metabolism_enzyme"/>
</dbReference>
<evidence type="ECO:0000259" key="3">
    <source>
        <dbReference type="Pfam" id="PF01471"/>
    </source>
</evidence>
<dbReference type="EMBL" id="JAXAVX010000002">
    <property type="protein sequence ID" value="MDX8151310.1"/>
    <property type="molecule type" value="Genomic_DNA"/>
</dbReference>
<dbReference type="Gene3D" id="1.10.101.10">
    <property type="entry name" value="PGBD-like superfamily/PGBD"/>
    <property type="match status" value="2"/>
</dbReference>
<dbReference type="Proteomes" id="UP001277761">
    <property type="component" value="Unassembled WGS sequence"/>
</dbReference>
<dbReference type="InterPro" id="IPR036365">
    <property type="entry name" value="PGBD-like_sf"/>
</dbReference>
<organism evidence="5 6">
    <name type="scientific">Patulibacter brassicae</name>
    <dbReference type="NCBI Taxonomy" id="1705717"/>
    <lineage>
        <taxon>Bacteria</taxon>
        <taxon>Bacillati</taxon>
        <taxon>Actinomycetota</taxon>
        <taxon>Thermoleophilia</taxon>
        <taxon>Solirubrobacterales</taxon>
        <taxon>Patulibacteraceae</taxon>
        <taxon>Patulibacter</taxon>
    </lineage>
</organism>
<dbReference type="Pfam" id="PF01471">
    <property type="entry name" value="PG_binding_1"/>
    <property type="match status" value="1"/>
</dbReference>
<evidence type="ECO:0000256" key="2">
    <source>
        <dbReference type="SAM" id="SignalP"/>
    </source>
</evidence>
<dbReference type="RefSeq" id="WP_319953460.1">
    <property type="nucleotide sequence ID" value="NZ_JAXAVX010000002.1"/>
</dbReference>
<feature type="signal peptide" evidence="2">
    <location>
        <begin position="1"/>
        <end position="42"/>
    </location>
</feature>
<dbReference type="PANTHER" id="PTHR21666">
    <property type="entry name" value="PEPTIDASE-RELATED"/>
    <property type="match status" value="1"/>
</dbReference>
<dbReference type="SUPFAM" id="SSF47090">
    <property type="entry name" value="PGBD-like"/>
    <property type="match status" value="2"/>
</dbReference>
<protein>
    <submittedName>
        <fullName evidence="5">Peptidoglycan-binding protein</fullName>
    </submittedName>
</protein>
<dbReference type="InterPro" id="IPR036366">
    <property type="entry name" value="PGBDSf"/>
</dbReference>
<dbReference type="Gene3D" id="2.70.70.10">
    <property type="entry name" value="Glucose Permease (Domain IIA)"/>
    <property type="match status" value="1"/>
</dbReference>
<dbReference type="Pfam" id="PF01551">
    <property type="entry name" value="Peptidase_M23"/>
    <property type="match status" value="1"/>
</dbReference>
<proteinExistence type="predicted"/>
<evidence type="ECO:0000313" key="5">
    <source>
        <dbReference type="EMBL" id="MDX8151310.1"/>
    </source>
</evidence>
<dbReference type="SUPFAM" id="SSF51261">
    <property type="entry name" value="Duplicated hybrid motif"/>
    <property type="match status" value="1"/>
</dbReference>
<dbReference type="PANTHER" id="PTHR21666:SF270">
    <property type="entry name" value="MUREIN HYDROLASE ACTIVATOR ENVC"/>
    <property type="match status" value="1"/>
</dbReference>
<dbReference type="CDD" id="cd12797">
    <property type="entry name" value="M23_peptidase"/>
    <property type="match status" value="1"/>
</dbReference>
<gene>
    <name evidence="5" type="ORF">SK069_06895</name>
</gene>
<name>A0ABU4VKJ7_9ACTN</name>
<keyword evidence="6" id="KW-1185">Reference proteome</keyword>
<feature type="domain" description="M23ase beta-sheet core" evidence="4">
    <location>
        <begin position="277"/>
        <end position="366"/>
    </location>
</feature>
<keyword evidence="2" id="KW-0732">Signal</keyword>
<accession>A0ABU4VKJ7</accession>
<dbReference type="InterPro" id="IPR016047">
    <property type="entry name" value="M23ase_b-sheet_dom"/>
</dbReference>
<feature type="region of interest" description="Disordered" evidence="1">
    <location>
        <begin position="376"/>
        <end position="397"/>
    </location>
</feature>
<feature type="chain" id="PRO_5047376603" evidence="2">
    <location>
        <begin position="43"/>
        <end position="397"/>
    </location>
</feature>
<dbReference type="InterPro" id="IPR011055">
    <property type="entry name" value="Dup_hybrid_motif"/>
</dbReference>
<reference evidence="5 6" key="1">
    <citation type="submission" date="2023-11" db="EMBL/GenBank/DDBJ databases">
        <authorList>
            <person name="Xu M."/>
            <person name="Jiang T."/>
        </authorList>
    </citation>
    <scope>NUCLEOTIDE SEQUENCE [LARGE SCALE GENOMIC DNA]</scope>
    <source>
        <strain evidence="5 6">SD</strain>
    </source>
</reference>
<comment type="caution">
    <text evidence="5">The sequence shown here is derived from an EMBL/GenBank/DDBJ whole genome shotgun (WGS) entry which is preliminary data.</text>
</comment>
<evidence type="ECO:0000313" key="6">
    <source>
        <dbReference type="Proteomes" id="UP001277761"/>
    </source>
</evidence>